<dbReference type="EMBL" id="JACHGZ010000002">
    <property type="protein sequence ID" value="MBB5147924.1"/>
    <property type="molecule type" value="Genomic_DNA"/>
</dbReference>
<dbReference type="Pfam" id="PF00440">
    <property type="entry name" value="TetR_N"/>
    <property type="match status" value="1"/>
</dbReference>
<evidence type="ECO:0000313" key="4">
    <source>
        <dbReference type="EMBL" id="MBB5147924.1"/>
    </source>
</evidence>
<dbReference type="SUPFAM" id="SSF46689">
    <property type="entry name" value="Homeodomain-like"/>
    <property type="match status" value="1"/>
</dbReference>
<dbReference type="SUPFAM" id="SSF48498">
    <property type="entry name" value="Tetracyclin repressor-like, C-terminal domain"/>
    <property type="match status" value="1"/>
</dbReference>
<dbReference type="GO" id="GO:0003677">
    <property type="term" value="F:DNA binding"/>
    <property type="evidence" value="ECO:0007669"/>
    <property type="project" value="UniProtKB-UniRule"/>
</dbReference>
<dbReference type="RefSeq" id="WP_016837375.1">
    <property type="nucleotide sequence ID" value="NZ_AP018335.1"/>
</dbReference>
<protein>
    <submittedName>
        <fullName evidence="4">AcrR family transcriptional regulator</fullName>
    </submittedName>
</protein>
<dbReference type="PROSITE" id="PS01081">
    <property type="entry name" value="HTH_TETR_1"/>
    <property type="match status" value="1"/>
</dbReference>
<reference evidence="4 5" key="1">
    <citation type="submission" date="2020-08" db="EMBL/GenBank/DDBJ databases">
        <title>Genomic Encyclopedia of Type Strains, Phase IV (KMG-IV): sequencing the most valuable type-strain genomes for metagenomic binning, comparative biology and taxonomic classification.</title>
        <authorList>
            <person name="Goeker M."/>
        </authorList>
    </citation>
    <scope>NUCLEOTIDE SEQUENCE [LARGE SCALE GENOMIC DNA]</scope>
    <source>
        <strain evidence="4 5">DSM 10633</strain>
    </source>
</reference>
<dbReference type="PROSITE" id="PS50977">
    <property type="entry name" value="HTH_TETR_2"/>
    <property type="match status" value="1"/>
</dbReference>
<evidence type="ECO:0000259" key="3">
    <source>
        <dbReference type="PROSITE" id="PS50977"/>
    </source>
</evidence>
<accession>A0A840PRZ1</accession>
<keyword evidence="1 2" id="KW-0238">DNA-binding</keyword>
<keyword evidence="5" id="KW-1185">Reference proteome</keyword>
<dbReference type="InterPro" id="IPR023772">
    <property type="entry name" value="DNA-bd_HTH_TetR-type_CS"/>
</dbReference>
<name>A0A840PRZ1_URETH</name>
<evidence type="ECO:0000256" key="2">
    <source>
        <dbReference type="PROSITE-ProRule" id="PRU00335"/>
    </source>
</evidence>
<proteinExistence type="predicted"/>
<dbReference type="PANTHER" id="PTHR43479">
    <property type="entry name" value="ACREF/ENVCD OPERON REPRESSOR-RELATED"/>
    <property type="match status" value="1"/>
</dbReference>
<dbReference type="InterPro" id="IPR001647">
    <property type="entry name" value="HTH_TetR"/>
</dbReference>
<dbReference type="PRINTS" id="PR00455">
    <property type="entry name" value="HTHTETR"/>
</dbReference>
<dbReference type="AlphaFoldDB" id="A0A840PRZ1"/>
<evidence type="ECO:0000313" key="5">
    <source>
        <dbReference type="Proteomes" id="UP000557217"/>
    </source>
</evidence>
<comment type="caution">
    <text evidence="4">The sequence shown here is derived from an EMBL/GenBank/DDBJ whole genome shotgun (WGS) entry which is preliminary data.</text>
</comment>
<feature type="DNA-binding region" description="H-T-H motif" evidence="2">
    <location>
        <begin position="29"/>
        <end position="48"/>
    </location>
</feature>
<organism evidence="4 5">
    <name type="scientific">Ureibacillus thermosphaericus</name>
    <dbReference type="NCBI Taxonomy" id="51173"/>
    <lineage>
        <taxon>Bacteria</taxon>
        <taxon>Bacillati</taxon>
        <taxon>Bacillota</taxon>
        <taxon>Bacilli</taxon>
        <taxon>Bacillales</taxon>
        <taxon>Caryophanaceae</taxon>
        <taxon>Ureibacillus</taxon>
    </lineage>
</organism>
<dbReference type="InterPro" id="IPR009057">
    <property type="entry name" value="Homeodomain-like_sf"/>
</dbReference>
<dbReference type="Proteomes" id="UP000557217">
    <property type="component" value="Unassembled WGS sequence"/>
</dbReference>
<dbReference type="InterPro" id="IPR050624">
    <property type="entry name" value="HTH-type_Tx_Regulator"/>
</dbReference>
<feature type="domain" description="HTH tetR-type" evidence="3">
    <location>
        <begin position="6"/>
        <end position="66"/>
    </location>
</feature>
<sequence length="194" mass="21960">MAKPNGISKSELIKYAKECLVNKGIENFTLRAVAETAGVTQGTIYYHFRTKEQLLIDIVQDICDNSWREIAENKENMMEQAIASAKSRCSYESFFHKLFISLVASSFNNDEIRSKLGEIIQLENKTLSEKLSNLWMESPIKGVSFETWGILLNAVVDGLALQALLQKDLPIDQIYKELEHFINGLSHLKGMEGK</sequence>
<dbReference type="InterPro" id="IPR036271">
    <property type="entry name" value="Tet_transcr_reg_TetR-rel_C_sf"/>
</dbReference>
<dbReference type="PANTHER" id="PTHR43479:SF11">
    <property type="entry name" value="ACREF_ENVCD OPERON REPRESSOR-RELATED"/>
    <property type="match status" value="1"/>
</dbReference>
<dbReference type="Gene3D" id="1.10.357.10">
    <property type="entry name" value="Tetracycline Repressor, domain 2"/>
    <property type="match status" value="1"/>
</dbReference>
<gene>
    <name evidence="4" type="ORF">HNR36_000306</name>
</gene>
<evidence type="ECO:0000256" key="1">
    <source>
        <dbReference type="ARBA" id="ARBA00023125"/>
    </source>
</evidence>